<gene>
    <name evidence="1" type="ORF">Mco01_58980</name>
</gene>
<sequence>MSRHSTEDVLESSPFDDDLADVLAARPGGAGASKLTLTLAGAVLLVAGLLLGIQAHKAFGGTGSASAFPGRAGGGAAGAGTGARAGGGGFGGFGNGGGFGAGGGSGGGFGGGGVTFGTVKLVDGGKVYVQTAGGGVVTVTTGKDTKIQVSKAGKVSDLKPGNVVVVNGTKDAQGNVTATTVTESSQLAGRRAGS</sequence>
<proteinExistence type="predicted"/>
<evidence type="ECO:0000313" key="1">
    <source>
        <dbReference type="EMBL" id="GIH42898.1"/>
    </source>
</evidence>
<organism evidence="1 2">
    <name type="scientific">Microbispora corallina</name>
    <dbReference type="NCBI Taxonomy" id="83302"/>
    <lineage>
        <taxon>Bacteria</taxon>
        <taxon>Bacillati</taxon>
        <taxon>Actinomycetota</taxon>
        <taxon>Actinomycetes</taxon>
        <taxon>Streptosporangiales</taxon>
        <taxon>Streptosporangiaceae</taxon>
        <taxon>Microbispora</taxon>
    </lineage>
</organism>
<protein>
    <recommendedName>
        <fullName evidence="3">DUF5666 domain-containing protein</fullName>
    </recommendedName>
</protein>
<keyword evidence="2" id="KW-1185">Reference proteome</keyword>
<comment type="caution">
    <text evidence="1">The sequence shown here is derived from an EMBL/GenBank/DDBJ whole genome shotgun (WGS) entry which is preliminary data.</text>
</comment>
<evidence type="ECO:0008006" key="3">
    <source>
        <dbReference type="Google" id="ProtNLM"/>
    </source>
</evidence>
<evidence type="ECO:0000313" key="2">
    <source>
        <dbReference type="Proteomes" id="UP000603904"/>
    </source>
</evidence>
<dbReference type="Proteomes" id="UP000603904">
    <property type="component" value="Unassembled WGS sequence"/>
</dbReference>
<dbReference type="EMBL" id="BOOC01000033">
    <property type="protein sequence ID" value="GIH42898.1"/>
    <property type="molecule type" value="Genomic_DNA"/>
</dbReference>
<reference evidence="1 2" key="1">
    <citation type="submission" date="2021-01" db="EMBL/GenBank/DDBJ databases">
        <title>Whole genome shotgun sequence of Microbispora corallina NBRC 16416.</title>
        <authorList>
            <person name="Komaki H."/>
            <person name="Tamura T."/>
        </authorList>
    </citation>
    <scope>NUCLEOTIDE SEQUENCE [LARGE SCALE GENOMIC DNA]</scope>
    <source>
        <strain evidence="1 2">NBRC 16416</strain>
    </source>
</reference>
<accession>A0ABQ4G742</accession>
<name>A0ABQ4G742_9ACTN</name>